<sequence length="220" mass="23368">MALHVKIISQHANSIQEQLNLVLILQMENATSIIQSTCITILNVSTDCAKITGVSLTYEICQSYNLGCSVNRAKTACVQKAAQCSGYSTAMTGCYQAGEGLCIASTSNDSACVPASSSSTCETVFLGTGNYTHDNCSAIKAGCTVNGSTGCMARTCANATGFTFNHDNCYSWLKTCTVNQTNNGCTIMTAKCSDQSSTQCLNAIEGVCLSVQFYLYQKRM</sequence>
<dbReference type="InterPro" id="IPR002895">
    <property type="entry name" value="Paramecium_SA"/>
</dbReference>
<evidence type="ECO:0000313" key="1">
    <source>
        <dbReference type="EMBL" id="CAK70259.1"/>
    </source>
</evidence>
<dbReference type="SMART" id="SM00639">
    <property type="entry name" value="PSA"/>
    <property type="match status" value="2"/>
</dbReference>
<proteinExistence type="predicted"/>
<organism evidence="1 2">
    <name type="scientific">Paramecium tetraurelia</name>
    <dbReference type="NCBI Taxonomy" id="5888"/>
    <lineage>
        <taxon>Eukaryota</taxon>
        <taxon>Sar</taxon>
        <taxon>Alveolata</taxon>
        <taxon>Ciliophora</taxon>
        <taxon>Intramacronucleata</taxon>
        <taxon>Oligohymenophorea</taxon>
        <taxon>Peniculida</taxon>
        <taxon>Parameciidae</taxon>
        <taxon>Paramecium</taxon>
    </lineage>
</organism>
<dbReference type="GeneID" id="5023441"/>
<dbReference type="HOGENOM" id="CLU_1258239_0_0_1"/>
<keyword evidence="2" id="KW-1185">Reference proteome</keyword>
<dbReference type="InParanoid" id="A0CHJ2"/>
<protein>
    <submittedName>
        <fullName evidence="1">Uncharacterized protein</fullName>
    </submittedName>
</protein>
<accession>A0CHJ2</accession>
<reference evidence="1 2" key="1">
    <citation type="journal article" date="2006" name="Nature">
        <title>Global trends of whole-genome duplications revealed by the ciliate Paramecium tetraurelia.</title>
        <authorList>
            <consortium name="Genoscope"/>
            <person name="Aury J.-M."/>
            <person name="Jaillon O."/>
            <person name="Duret L."/>
            <person name="Noel B."/>
            <person name="Jubin C."/>
            <person name="Porcel B.M."/>
            <person name="Segurens B."/>
            <person name="Daubin V."/>
            <person name="Anthouard V."/>
            <person name="Aiach N."/>
            <person name="Arnaiz O."/>
            <person name="Billaut A."/>
            <person name="Beisson J."/>
            <person name="Blanc I."/>
            <person name="Bouhouche K."/>
            <person name="Camara F."/>
            <person name="Duharcourt S."/>
            <person name="Guigo R."/>
            <person name="Gogendeau D."/>
            <person name="Katinka M."/>
            <person name="Keller A.-M."/>
            <person name="Kissmehl R."/>
            <person name="Klotz C."/>
            <person name="Koll F."/>
            <person name="Le Moue A."/>
            <person name="Lepere C."/>
            <person name="Malinsky S."/>
            <person name="Nowacki M."/>
            <person name="Nowak J.K."/>
            <person name="Plattner H."/>
            <person name="Poulain J."/>
            <person name="Ruiz F."/>
            <person name="Serrano V."/>
            <person name="Zagulski M."/>
            <person name="Dessen P."/>
            <person name="Betermier M."/>
            <person name="Weissenbach J."/>
            <person name="Scarpelli C."/>
            <person name="Schachter V."/>
            <person name="Sperling L."/>
            <person name="Meyer E."/>
            <person name="Cohen J."/>
            <person name="Wincker P."/>
        </authorList>
    </citation>
    <scope>NUCLEOTIDE SEQUENCE [LARGE SCALE GENOMIC DNA]</scope>
    <source>
        <strain evidence="1 2">Stock d4-2</strain>
    </source>
</reference>
<gene>
    <name evidence="1" type="ORF">GSPATT00038361001</name>
</gene>
<dbReference type="KEGG" id="ptm:GSPATT00038361001"/>
<dbReference type="EMBL" id="CT868076">
    <property type="protein sequence ID" value="CAK70259.1"/>
    <property type="molecule type" value="Genomic_DNA"/>
</dbReference>
<dbReference type="RefSeq" id="XP_001437656.1">
    <property type="nucleotide sequence ID" value="XM_001437619.1"/>
</dbReference>
<dbReference type="AlphaFoldDB" id="A0CHJ2"/>
<evidence type="ECO:0000313" key="2">
    <source>
        <dbReference type="Proteomes" id="UP000000600"/>
    </source>
</evidence>
<name>A0CHJ2_PARTE</name>
<dbReference type="Pfam" id="PF01508">
    <property type="entry name" value="Paramecium_SA"/>
    <property type="match status" value="2"/>
</dbReference>
<dbReference type="Proteomes" id="UP000000600">
    <property type="component" value="Unassembled WGS sequence"/>
</dbReference>